<keyword evidence="2" id="KW-1185">Reference proteome</keyword>
<reference evidence="1 2" key="1">
    <citation type="submission" date="2018-09" db="EMBL/GenBank/DDBJ databases">
        <authorList>
            <person name="Wang Z."/>
        </authorList>
    </citation>
    <scope>NUCLEOTIDE SEQUENCE [LARGE SCALE GENOMIC DNA]</scope>
    <source>
        <strain evidence="1 2">ALS 81</strain>
    </source>
</reference>
<evidence type="ECO:0000313" key="2">
    <source>
        <dbReference type="Proteomes" id="UP000286482"/>
    </source>
</evidence>
<dbReference type="RefSeq" id="WP_120354560.1">
    <property type="nucleotide sequence ID" value="NZ_RAQO01000005.1"/>
</dbReference>
<proteinExistence type="predicted"/>
<protein>
    <submittedName>
        <fullName evidence="1">Thioredoxin family protein</fullName>
    </submittedName>
</protein>
<dbReference type="AlphaFoldDB" id="A0A420ECT8"/>
<dbReference type="Pfam" id="PF13899">
    <property type="entry name" value="Thioredoxin_7"/>
    <property type="match status" value="1"/>
</dbReference>
<dbReference type="SUPFAM" id="SSF52833">
    <property type="entry name" value="Thioredoxin-like"/>
    <property type="match status" value="1"/>
</dbReference>
<gene>
    <name evidence="1" type="ORF">DBZ36_08710</name>
</gene>
<dbReference type="EMBL" id="RAQO01000005">
    <property type="protein sequence ID" value="RKF18481.1"/>
    <property type="molecule type" value="Genomic_DNA"/>
</dbReference>
<dbReference type="Gene3D" id="3.40.30.10">
    <property type="entry name" value="Glutaredoxin"/>
    <property type="match status" value="1"/>
</dbReference>
<organism evidence="1 2">
    <name type="scientific">Alginatibacterium sediminis</name>
    <dbReference type="NCBI Taxonomy" id="2164068"/>
    <lineage>
        <taxon>Bacteria</taxon>
        <taxon>Pseudomonadati</taxon>
        <taxon>Pseudomonadota</taxon>
        <taxon>Gammaproteobacteria</taxon>
        <taxon>Alteromonadales</taxon>
        <taxon>Alteromonadaceae</taxon>
        <taxon>Alginatibacterium</taxon>
    </lineage>
</organism>
<dbReference type="InterPro" id="IPR036249">
    <property type="entry name" value="Thioredoxin-like_sf"/>
</dbReference>
<dbReference type="Proteomes" id="UP000286482">
    <property type="component" value="Unassembled WGS sequence"/>
</dbReference>
<dbReference type="OrthoDB" id="6383871at2"/>
<sequence>MRRRNLSKAYSRIGLLLLLLAMSAAAGYIYLERGLDRQISASDGWFFDLDGYYQALRESKLSGKPMLIYVRRKACQRCLILEKELLNEDGIKDFLQGYVKVRVYSDQDRASRLFSENYPSRVTPVLYVQDPMEAKVSTHLLMAMDQIWVANDEIGTGNFMHLSPLTLRISIDKATLLLPQASK</sequence>
<evidence type="ECO:0000313" key="1">
    <source>
        <dbReference type="EMBL" id="RKF18481.1"/>
    </source>
</evidence>
<accession>A0A420ECT8</accession>
<comment type="caution">
    <text evidence="1">The sequence shown here is derived from an EMBL/GenBank/DDBJ whole genome shotgun (WGS) entry which is preliminary data.</text>
</comment>
<name>A0A420ECT8_9ALTE</name>